<dbReference type="SUPFAM" id="SSF55486">
    <property type="entry name" value="Metalloproteases ('zincins'), catalytic domain"/>
    <property type="match status" value="1"/>
</dbReference>
<sequence length="249" mass="26896">MKLTITLLLLLSFPFLRAHAAFIDIKPIQVCDDAGTTCAGMNFFENFTDKIWAQAGIDINFLSSAQILETDWLDVDIDSNPANGELDNEAIAMIDYADANINDSNATLAINMFFVDLLDSSAGFFGLGCGAPIYAAFCVNRTGIFISDNIFDINRYDTIAHEIGHVIGLTHGGFGAGGAENLMTSGGSRSVPTSLNDISPDGLGLSNLTDAQIAEVYNSRFVQEMPEPATWLLMMAMTALFIPKRRTAC</sequence>
<dbReference type="RefSeq" id="WP_229157833.1">
    <property type="nucleotide sequence ID" value="NZ_JAJEWP010000001.1"/>
</dbReference>
<name>A0ABS8G529_9ALTE</name>
<dbReference type="EMBL" id="JAJEWP010000001">
    <property type="protein sequence ID" value="MCC2615692.1"/>
    <property type="molecule type" value="Genomic_DNA"/>
</dbReference>
<evidence type="ECO:0000256" key="1">
    <source>
        <dbReference type="SAM" id="SignalP"/>
    </source>
</evidence>
<keyword evidence="1" id="KW-0732">Signal</keyword>
<dbReference type="Pfam" id="PF13582">
    <property type="entry name" value="Reprolysin_3"/>
    <property type="match status" value="1"/>
</dbReference>
<evidence type="ECO:0000313" key="3">
    <source>
        <dbReference type="Proteomes" id="UP001520878"/>
    </source>
</evidence>
<keyword evidence="3" id="KW-1185">Reference proteome</keyword>
<dbReference type="Gene3D" id="3.40.390.10">
    <property type="entry name" value="Collagenase (Catalytic Domain)"/>
    <property type="match status" value="1"/>
</dbReference>
<dbReference type="InterPro" id="IPR024079">
    <property type="entry name" value="MetalloPept_cat_dom_sf"/>
</dbReference>
<protein>
    <recommendedName>
        <fullName evidence="4">PEP-CTERM protein-sorting domain-containing protein</fullName>
    </recommendedName>
</protein>
<organism evidence="2 3">
    <name type="scientific">Fluctibacter halophilus</name>
    <dbReference type="NCBI Taxonomy" id="226011"/>
    <lineage>
        <taxon>Bacteria</taxon>
        <taxon>Pseudomonadati</taxon>
        <taxon>Pseudomonadota</taxon>
        <taxon>Gammaproteobacteria</taxon>
        <taxon>Alteromonadales</taxon>
        <taxon>Alteromonadaceae</taxon>
        <taxon>Fluctibacter</taxon>
    </lineage>
</organism>
<comment type="caution">
    <text evidence="2">The sequence shown here is derived from an EMBL/GenBank/DDBJ whole genome shotgun (WGS) entry which is preliminary data.</text>
</comment>
<proteinExistence type="predicted"/>
<feature type="signal peptide" evidence="1">
    <location>
        <begin position="1"/>
        <end position="20"/>
    </location>
</feature>
<dbReference type="Proteomes" id="UP001520878">
    <property type="component" value="Unassembled WGS sequence"/>
</dbReference>
<evidence type="ECO:0000313" key="2">
    <source>
        <dbReference type="EMBL" id="MCC2615692.1"/>
    </source>
</evidence>
<reference evidence="2 3" key="1">
    <citation type="submission" date="2021-10" db="EMBL/GenBank/DDBJ databases">
        <title>Draft genome of Aestuariibacter halophilus JC2043.</title>
        <authorList>
            <person name="Emsley S.A."/>
            <person name="Pfannmuller K.M."/>
            <person name="Ushijima B."/>
            <person name="Saw J.H."/>
            <person name="Videau P."/>
        </authorList>
    </citation>
    <scope>NUCLEOTIDE SEQUENCE [LARGE SCALE GENOMIC DNA]</scope>
    <source>
        <strain evidence="2 3">JC2043</strain>
    </source>
</reference>
<gene>
    <name evidence="2" type="ORF">LJ739_05510</name>
</gene>
<accession>A0ABS8G529</accession>
<evidence type="ECO:0008006" key="4">
    <source>
        <dbReference type="Google" id="ProtNLM"/>
    </source>
</evidence>
<feature type="chain" id="PRO_5045325342" description="PEP-CTERM protein-sorting domain-containing protein" evidence="1">
    <location>
        <begin position="21"/>
        <end position="249"/>
    </location>
</feature>